<comment type="caution">
    <text evidence="2">The sequence shown here is derived from an EMBL/GenBank/DDBJ whole genome shotgun (WGS) entry which is preliminary data.</text>
</comment>
<dbReference type="Pfam" id="PF03995">
    <property type="entry name" value="Inhibitor_I36"/>
    <property type="match status" value="1"/>
</dbReference>
<feature type="signal peptide" evidence="1">
    <location>
        <begin position="1"/>
        <end position="33"/>
    </location>
</feature>
<dbReference type="Gene3D" id="2.60.20.10">
    <property type="entry name" value="Crystallins"/>
    <property type="match status" value="1"/>
</dbReference>
<evidence type="ECO:0000313" key="3">
    <source>
        <dbReference type="Proteomes" id="UP000318416"/>
    </source>
</evidence>
<evidence type="ECO:0000313" key="2">
    <source>
        <dbReference type="EMBL" id="TWE20871.1"/>
    </source>
</evidence>
<accession>A0A561EZ36</accession>
<evidence type="ECO:0000256" key="1">
    <source>
        <dbReference type="SAM" id="SignalP"/>
    </source>
</evidence>
<protein>
    <submittedName>
        <fullName evidence="2">Peptidase inhibitor family I36</fullName>
    </submittedName>
</protein>
<dbReference type="PROSITE" id="PS51257">
    <property type="entry name" value="PROKAR_LIPOPROTEIN"/>
    <property type="match status" value="1"/>
</dbReference>
<dbReference type="RefSeq" id="WP_170290719.1">
    <property type="nucleotide sequence ID" value="NZ_BAAABR010000047.1"/>
</dbReference>
<sequence length="135" mass="14786">MLATRHRLTFRLTTLLLSVLTACGLGLAGAATAGATELNGKSESGEFCVYGGPNTTYQILDLYLSRGDFSQLSWPLYGGSPNDRNESYWNLDSYTWHVYTDSNRGGRHGWIDPGVSSNASSTFWHQVSSAYYTAS</sequence>
<feature type="chain" id="PRO_5038710520" evidence="1">
    <location>
        <begin position="34"/>
        <end position="135"/>
    </location>
</feature>
<reference evidence="2 3" key="1">
    <citation type="submission" date="2019-06" db="EMBL/GenBank/DDBJ databases">
        <title>Sequencing the genomes of 1000 actinobacteria strains.</title>
        <authorList>
            <person name="Klenk H.-P."/>
        </authorList>
    </citation>
    <scope>NUCLEOTIDE SEQUENCE [LARGE SCALE GENOMIC DNA]</scope>
    <source>
        <strain evidence="2 3">DSM 41649</strain>
    </source>
</reference>
<gene>
    <name evidence="2" type="ORF">FB465_6030</name>
</gene>
<keyword evidence="3" id="KW-1185">Reference proteome</keyword>
<dbReference type="EMBL" id="VIVR01000001">
    <property type="protein sequence ID" value="TWE20871.1"/>
    <property type="molecule type" value="Genomic_DNA"/>
</dbReference>
<organism evidence="2 3">
    <name type="scientific">Kitasatospora atroaurantiaca</name>
    <dbReference type="NCBI Taxonomy" id="285545"/>
    <lineage>
        <taxon>Bacteria</taxon>
        <taxon>Bacillati</taxon>
        <taxon>Actinomycetota</taxon>
        <taxon>Actinomycetes</taxon>
        <taxon>Kitasatosporales</taxon>
        <taxon>Streptomycetaceae</taxon>
        <taxon>Kitasatospora</taxon>
    </lineage>
</organism>
<keyword evidence="1" id="KW-0732">Signal</keyword>
<dbReference type="AlphaFoldDB" id="A0A561EZ36"/>
<dbReference type="Proteomes" id="UP000318416">
    <property type="component" value="Unassembled WGS sequence"/>
</dbReference>
<name>A0A561EZ36_9ACTN</name>
<proteinExistence type="predicted"/>